<protein>
    <submittedName>
        <fullName evidence="1">Uncharacterized protein</fullName>
    </submittedName>
</protein>
<name>A0A0A9DU58_ARUDO</name>
<evidence type="ECO:0000313" key="1">
    <source>
        <dbReference type="EMBL" id="JAD89175.1"/>
    </source>
</evidence>
<reference evidence="1" key="2">
    <citation type="journal article" date="2015" name="Data Brief">
        <title>Shoot transcriptome of the giant reed, Arundo donax.</title>
        <authorList>
            <person name="Barrero R.A."/>
            <person name="Guerrero F.D."/>
            <person name="Moolhuijzen P."/>
            <person name="Goolsby J.A."/>
            <person name="Tidwell J."/>
            <person name="Bellgard S.E."/>
            <person name="Bellgard M.I."/>
        </authorList>
    </citation>
    <scope>NUCLEOTIDE SEQUENCE</scope>
    <source>
        <tissue evidence="1">Shoot tissue taken approximately 20 cm above the soil surface</tissue>
    </source>
</reference>
<dbReference type="AlphaFoldDB" id="A0A0A9DU58"/>
<dbReference type="EMBL" id="GBRH01208720">
    <property type="protein sequence ID" value="JAD89175.1"/>
    <property type="molecule type" value="Transcribed_RNA"/>
</dbReference>
<accession>A0A0A9DU58</accession>
<sequence length="141" mass="16507">MLLCFSRNTQMACSGDCYTSSCSGESSNYYWDLFYYQAVLFIKLFPWCEDCAHILYHTWSDIHTRNQLDPNGTLPGSYYWLQRHKALGECTRFGSYNCNACHHVLNVAGYRALLEQEYLPCPWFPAFLWHNRSTLLLSFPC</sequence>
<organism evidence="1">
    <name type="scientific">Arundo donax</name>
    <name type="common">Giant reed</name>
    <name type="synonym">Donax arundinaceus</name>
    <dbReference type="NCBI Taxonomy" id="35708"/>
    <lineage>
        <taxon>Eukaryota</taxon>
        <taxon>Viridiplantae</taxon>
        <taxon>Streptophyta</taxon>
        <taxon>Embryophyta</taxon>
        <taxon>Tracheophyta</taxon>
        <taxon>Spermatophyta</taxon>
        <taxon>Magnoliopsida</taxon>
        <taxon>Liliopsida</taxon>
        <taxon>Poales</taxon>
        <taxon>Poaceae</taxon>
        <taxon>PACMAD clade</taxon>
        <taxon>Arundinoideae</taxon>
        <taxon>Arundineae</taxon>
        <taxon>Arundo</taxon>
    </lineage>
</organism>
<reference evidence="1" key="1">
    <citation type="submission" date="2014-09" db="EMBL/GenBank/DDBJ databases">
        <authorList>
            <person name="Magalhaes I.L.F."/>
            <person name="Oliveira U."/>
            <person name="Santos F.R."/>
            <person name="Vidigal T.H.D.A."/>
            <person name="Brescovit A.D."/>
            <person name="Santos A.J."/>
        </authorList>
    </citation>
    <scope>NUCLEOTIDE SEQUENCE</scope>
    <source>
        <tissue evidence="1">Shoot tissue taken approximately 20 cm above the soil surface</tissue>
    </source>
</reference>
<proteinExistence type="predicted"/>